<sequence>MAAVSTPTIICSCSSSSSSSSRLSSKQAHNTKQQQQQLLFDPKKRFFEVGIGLLASSVIALTPLEADATRIEYYATTADPPCEFSFARSGLGYCDIASGSGVEAPYGELINVHYTARFADGIIFDSSYKRARPLTMRIGVGKVIKGLDQGILGGDGVPPMHVGGKRKLQIPPELAYGPEPAGCFSGEFVRSDVHEERGDCNIPANATLVYDINFVGIYSGNRK</sequence>
<evidence type="ECO:0000313" key="2">
    <source>
        <dbReference type="Proteomes" id="UP000829398"/>
    </source>
</evidence>
<dbReference type="EMBL" id="CM039176">
    <property type="protein sequence ID" value="KAH9718550.1"/>
    <property type="molecule type" value="Genomic_DNA"/>
</dbReference>
<evidence type="ECO:0000313" key="1">
    <source>
        <dbReference type="EMBL" id="KAH9718550.1"/>
    </source>
</evidence>
<dbReference type="Proteomes" id="UP000829398">
    <property type="component" value="Chromosome 7"/>
</dbReference>
<reference evidence="2" key="1">
    <citation type="journal article" date="2023" name="Hortic. Res.">
        <title>A chromosome-level phased genome enabling allele-level studies in sweet orange: a case study on citrus Huanglongbing tolerance.</title>
        <authorList>
            <person name="Wu B."/>
            <person name="Yu Q."/>
            <person name="Deng Z."/>
            <person name="Duan Y."/>
            <person name="Luo F."/>
            <person name="Gmitter F. Jr."/>
        </authorList>
    </citation>
    <scope>NUCLEOTIDE SEQUENCE [LARGE SCALE GENOMIC DNA]</scope>
    <source>
        <strain evidence="2">cv. Valencia</strain>
    </source>
</reference>
<name>A0ACB8JLV6_CITSI</name>
<proteinExistence type="predicted"/>
<organism evidence="1 2">
    <name type="scientific">Citrus sinensis</name>
    <name type="common">Sweet orange</name>
    <name type="synonym">Citrus aurantium var. sinensis</name>
    <dbReference type="NCBI Taxonomy" id="2711"/>
    <lineage>
        <taxon>Eukaryota</taxon>
        <taxon>Viridiplantae</taxon>
        <taxon>Streptophyta</taxon>
        <taxon>Embryophyta</taxon>
        <taxon>Tracheophyta</taxon>
        <taxon>Spermatophyta</taxon>
        <taxon>Magnoliopsida</taxon>
        <taxon>eudicotyledons</taxon>
        <taxon>Gunneridae</taxon>
        <taxon>Pentapetalae</taxon>
        <taxon>rosids</taxon>
        <taxon>malvids</taxon>
        <taxon>Sapindales</taxon>
        <taxon>Rutaceae</taxon>
        <taxon>Aurantioideae</taxon>
        <taxon>Citrus</taxon>
    </lineage>
</organism>
<accession>A0ACB8JLV6</accession>
<keyword evidence="2" id="KW-1185">Reference proteome</keyword>
<protein>
    <submittedName>
        <fullName evidence="1">Photosynthetic NDH subunit of lumenal location 4</fullName>
    </submittedName>
</protein>
<gene>
    <name evidence="1" type="ORF">KPL71_022265</name>
</gene>
<comment type="caution">
    <text evidence="1">The sequence shown here is derived from an EMBL/GenBank/DDBJ whole genome shotgun (WGS) entry which is preliminary data.</text>
</comment>